<dbReference type="Proteomes" id="UP000235122">
    <property type="component" value="Unassembled WGS sequence"/>
</dbReference>
<dbReference type="InterPro" id="IPR025646">
    <property type="entry name" value="DUF4350"/>
</dbReference>
<accession>A0A2I1IP59</accession>
<keyword evidence="1" id="KW-0812">Transmembrane</keyword>
<keyword evidence="4" id="KW-1185">Reference proteome</keyword>
<reference evidence="3 4" key="1">
    <citation type="submission" date="2017-12" db="EMBL/GenBank/DDBJ databases">
        <title>Phylogenetic diversity of female urinary microbiome.</title>
        <authorList>
            <person name="Thomas-White K."/>
            <person name="Wolfe A.J."/>
        </authorList>
    </citation>
    <scope>NUCLEOTIDE SEQUENCE [LARGE SCALE GENOMIC DNA]</scope>
    <source>
        <strain evidence="3 4">UMB0402</strain>
    </source>
</reference>
<dbReference type="RefSeq" id="WP_024332128.1">
    <property type="nucleotide sequence ID" value="NZ_JASOXK010000008.1"/>
</dbReference>
<name>A0A2I1IP59_9ACTO</name>
<sequence length="392" mass="42098">MSVATPVGHSPKTIWRSATAWVAASLVLLALGVVALWPSSPSIALDPQTPNASGAQALAQVLKQKGVTLTVARSDSDMKKQLKTDAAATVVVTDTGAGIGRAVPKLLQRANVKRVVLLAPAEKVLKQLNTGLVPAGDTVALADPPAHCRGIFGKAKQLSIFGEGYKPEKETEQGTFRCLSSPDAAQVFLLPKTSKHPQLLVLGNAKSFSNSAILEEDNAAAALAATSPTNRVVWYSPTQNGDAPISGADQLKPVNLLPKWFAPALALLAWAFLLFAFYKGRRFGRLATEELPVIVKACETTQALGRMYASSKDYRQMIATLQTELRPRLSTALFLPSLASKEELLTALTRKTRRQKSDLAYLLYGSPNSESEMVSMARGLTALEQEVIRERN</sequence>
<dbReference type="Pfam" id="PF14258">
    <property type="entry name" value="DUF4350"/>
    <property type="match status" value="1"/>
</dbReference>
<keyword evidence="1" id="KW-1133">Transmembrane helix</keyword>
<dbReference type="GeneID" id="35866542"/>
<comment type="caution">
    <text evidence="3">The sequence shown here is derived from an EMBL/GenBank/DDBJ whole genome shotgun (WGS) entry which is preliminary data.</text>
</comment>
<protein>
    <recommendedName>
        <fullName evidence="2">DUF4350 domain-containing protein</fullName>
    </recommendedName>
</protein>
<keyword evidence="1" id="KW-0472">Membrane</keyword>
<evidence type="ECO:0000313" key="3">
    <source>
        <dbReference type="EMBL" id="PKY72906.1"/>
    </source>
</evidence>
<dbReference type="EMBL" id="PKKO01000002">
    <property type="protein sequence ID" value="PKY72906.1"/>
    <property type="molecule type" value="Genomic_DNA"/>
</dbReference>
<evidence type="ECO:0000259" key="2">
    <source>
        <dbReference type="Pfam" id="PF14258"/>
    </source>
</evidence>
<dbReference type="STRING" id="33007.HMPREF3198_01314"/>
<proteinExistence type="predicted"/>
<evidence type="ECO:0000313" key="4">
    <source>
        <dbReference type="Proteomes" id="UP000235122"/>
    </source>
</evidence>
<gene>
    <name evidence="3" type="ORF">CYJ19_04535</name>
</gene>
<evidence type="ECO:0000256" key="1">
    <source>
        <dbReference type="SAM" id="Phobius"/>
    </source>
</evidence>
<dbReference type="AlphaFoldDB" id="A0A2I1IP59"/>
<feature type="domain" description="DUF4350" evidence="2">
    <location>
        <begin position="50"/>
        <end position="224"/>
    </location>
</feature>
<feature type="transmembrane region" description="Helical" evidence="1">
    <location>
        <begin position="260"/>
        <end position="278"/>
    </location>
</feature>
<organism evidence="3 4">
    <name type="scientific">Winkia neuii</name>
    <dbReference type="NCBI Taxonomy" id="33007"/>
    <lineage>
        <taxon>Bacteria</taxon>
        <taxon>Bacillati</taxon>
        <taxon>Actinomycetota</taxon>
        <taxon>Actinomycetes</taxon>
        <taxon>Actinomycetales</taxon>
        <taxon>Actinomycetaceae</taxon>
        <taxon>Winkia</taxon>
    </lineage>
</organism>